<gene>
    <name evidence="2" type="ORF">BJX68DRAFT_271670</name>
</gene>
<reference evidence="2 3" key="1">
    <citation type="submission" date="2024-07" db="EMBL/GenBank/DDBJ databases">
        <title>Section-level genome sequencing and comparative genomics of Aspergillus sections Usti and Cavernicolus.</title>
        <authorList>
            <consortium name="Lawrence Berkeley National Laboratory"/>
            <person name="Nybo J.L."/>
            <person name="Vesth T.C."/>
            <person name="Theobald S."/>
            <person name="Frisvad J.C."/>
            <person name="Larsen T.O."/>
            <person name="Kjaerboelling I."/>
            <person name="Rothschild-Mancinelli K."/>
            <person name="Lyhne E.K."/>
            <person name="Kogle M.E."/>
            <person name="Barry K."/>
            <person name="Clum A."/>
            <person name="Na H."/>
            <person name="Ledsgaard L."/>
            <person name="Lin J."/>
            <person name="Lipzen A."/>
            <person name="Kuo A."/>
            <person name="Riley R."/>
            <person name="Mondo S."/>
            <person name="LaButti K."/>
            <person name="Haridas S."/>
            <person name="Pangalinan J."/>
            <person name="Salamov A.A."/>
            <person name="Simmons B.A."/>
            <person name="Magnuson J.K."/>
            <person name="Chen J."/>
            <person name="Drula E."/>
            <person name="Henrissat B."/>
            <person name="Wiebenga A."/>
            <person name="Lubbers R.J."/>
            <person name="Gomes A.C."/>
            <person name="Macurrencykelacurrency M.R."/>
            <person name="Stajich J."/>
            <person name="Grigoriev I.V."/>
            <person name="Mortensen U.H."/>
            <person name="De vries R.P."/>
            <person name="Baker S.E."/>
            <person name="Andersen M.R."/>
        </authorList>
    </citation>
    <scope>NUCLEOTIDE SEQUENCE [LARGE SCALE GENOMIC DNA]</scope>
    <source>
        <strain evidence="2 3">CBS 756.74</strain>
    </source>
</reference>
<accession>A0ABR4JJY1</accession>
<sequence length="159" mass="17621">MEKYGAFKFQSYISSLPVLACNQRTEKERSIYQKSQQGCLDLQLAYAILLAASELIANPNLGDSNPHIGRNALPSAETKVNHPSRHGDTFTKHRHTATWQPPVSCEQTADGNQRRQTRGAWEFLVLVRDNLAHRTIRVGRCIGTYCSCTTLGVLPVGPG</sequence>
<keyword evidence="3" id="KW-1185">Reference proteome</keyword>
<organism evidence="2 3">
    <name type="scientific">Aspergillus pseudodeflectus</name>
    <dbReference type="NCBI Taxonomy" id="176178"/>
    <lineage>
        <taxon>Eukaryota</taxon>
        <taxon>Fungi</taxon>
        <taxon>Dikarya</taxon>
        <taxon>Ascomycota</taxon>
        <taxon>Pezizomycotina</taxon>
        <taxon>Eurotiomycetes</taxon>
        <taxon>Eurotiomycetidae</taxon>
        <taxon>Eurotiales</taxon>
        <taxon>Aspergillaceae</taxon>
        <taxon>Aspergillus</taxon>
        <taxon>Aspergillus subgen. Nidulantes</taxon>
    </lineage>
</organism>
<proteinExistence type="predicted"/>
<name>A0ABR4JJY1_9EURO</name>
<dbReference type="Proteomes" id="UP001610444">
    <property type="component" value="Unassembled WGS sequence"/>
</dbReference>
<dbReference type="GeneID" id="98162163"/>
<comment type="caution">
    <text evidence="2">The sequence shown here is derived from an EMBL/GenBank/DDBJ whole genome shotgun (WGS) entry which is preliminary data.</text>
</comment>
<evidence type="ECO:0000313" key="3">
    <source>
        <dbReference type="Proteomes" id="UP001610444"/>
    </source>
</evidence>
<evidence type="ECO:0000256" key="1">
    <source>
        <dbReference type="SAM" id="MobiDB-lite"/>
    </source>
</evidence>
<protein>
    <submittedName>
        <fullName evidence="2">Uncharacterized protein</fullName>
    </submittedName>
</protein>
<dbReference type="EMBL" id="JBFXLR010000066">
    <property type="protein sequence ID" value="KAL2840320.1"/>
    <property type="molecule type" value="Genomic_DNA"/>
</dbReference>
<feature type="region of interest" description="Disordered" evidence="1">
    <location>
        <begin position="76"/>
        <end position="97"/>
    </location>
</feature>
<dbReference type="RefSeq" id="XP_070893971.1">
    <property type="nucleotide sequence ID" value="XM_071046999.1"/>
</dbReference>
<evidence type="ECO:0000313" key="2">
    <source>
        <dbReference type="EMBL" id="KAL2840320.1"/>
    </source>
</evidence>